<dbReference type="GO" id="GO:0033971">
    <property type="term" value="F:hydroxyisourate hydrolase activity"/>
    <property type="evidence" value="ECO:0007669"/>
    <property type="project" value="UniProtKB-EC"/>
</dbReference>
<dbReference type="InterPro" id="IPR014306">
    <property type="entry name" value="Hydroxyisourate_hydrolase"/>
</dbReference>
<comment type="caution">
    <text evidence="9">The sequence shown here is derived from an EMBL/GenBank/DDBJ whole genome shotgun (WGS) entry which is preliminary data.</text>
</comment>
<dbReference type="InterPro" id="IPR036817">
    <property type="entry name" value="Transthyretin/HIU_hydrolase_sf"/>
</dbReference>
<feature type="domain" description="Transthyretin/hydroxyisourate hydrolase" evidence="8">
    <location>
        <begin position="9"/>
        <end position="138"/>
    </location>
</feature>
<keyword evidence="10" id="KW-1185">Reference proteome</keyword>
<evidence type="ECO:0000256" key="2">
    <source>
        <dbReference type="ARBA" id="ARBA00002704"/>
    </source>
</evidence>
<evidence type="ECO:0000313" key="9">
    <source>
        <dbReference type="EMBL" id="PSK58642.1"/>
    </source>
</evidence>
<dbReference type="STRING" id="40998.A0A2P8ADW7"/>
<protein>
    <recommendedName>
        <fullName evidence="7">5-hydroxyisourate hydrolase</fullName>
        <shortName evidence="7">HIU hydrolase</shortName>
        <shortName evidence="7">HIUHase</shortName>
        <ecNumber evidence="7">3.5.2.17</ecNumber>
    </recommendedName>
</protein>
<dbReference type="SUPFAM" id="SSF49472">
    <property type="entry name" value="Transthyretin (synonym: prealbumin)"/>
    <property type="match status" value="1"/>
</dbReference>
<proteinExistence type="inferred from homology"/>
<sequence>MSNLERPFITCHVLDQSKGKPAAGVAVTLQLISPSNGSSEAAHFLSKTNDNGRIEQWQANTSGEILAPQALVIKLQQESRIPDDGRLQWKLVFATEEYLGKGNTFYPDIEINFYTDAAKTHFHVPLLLGPWGYTTYRGS</sequence>
<dbReference type="NCBIfam" id="TIGR02962">
    <property type="entry name" value="hdxy_isourate"/>
    <property type="match status" value="1"/>
</dbReference>
<evidence type="ECO:0000256" key="3">
    <source>
        <dbReference type="ARBA" id="ARBA00009850"/>
    </source>
</evidence>
<evidence type="ECO:0000313" key="10">
    <source>
        <dbReference type="Proteomes" id="UP000243723"/>
    </source>
</evidence>
<evidence type="ECO:0000256" key="7">
    <source>
        <dbReference type="RuleBase" id="RU361270"/>
    </source>
</evidence>
<gene>
    <name evidence="9" type="ORF">B9Z65_6657</name>
</gene>
<evidence type="ECO:0000256" key="4">
    <source>
        <dbReference type="ARBA" id="ARBA00011881"/>
    </source>
</evidence>
<dbReference type="OrthoDB" id="10265230at2759"/>
<comment type="catalytic activity">
    <reaction evidence="1 7">
        <text>5-hydroxyisourate + H2O = 5-hydroxy-2-oxo-4-ureido-2,5-dihydro-1H-imidazole-5-carboxylate + H(+)</text>
        <dbReference type="Rhea" id="RHEA:23736"/>
        <dbReference type="ChEBI" id="CHEBI:15377"/>
        <dbReference type="ChEBI" id="CHEBI:15378"/>
        <dbReference type="ChEBI" id="CHEBI:18072"/>
        <dbReference type="ChEBI" id="CHEBI:58639"/>
        <dbReference type="EC" id="3.5.2.17"/>
    </reaction>
</comment>
<dbReference type="GO" id="GO:0006144">
    <property type="term" value="P:purine nucleobase metabolic process"/>
    <property type="evidence" value="ECO:0007669"/>
    <property type="project" value="UniProtKB-KW"/>
</dbReference>
<comment type="function">
    <text evidence="2">Catalyzes the hydrolysis of 5-hydroxyisourate (HIU) to 2-oxo-4-hydroxy-4-carboxy-5-ureidoimidazoline (OHCU).</text>
</comment>
<evidence type="ECO:0000259" key="8">
    <source>
        <dbReference type="Pfam" id="PF00576"/>
    </source>
</evidence>
<dbReference type="Pfam" id="PF00576">
    <property type="entry name" value="Transthyretin"/>
    <property type="match status" value="1"/>
</dbReference>
<dbReference type="AlphaFoldDB" id="A0A2P8ADW7"/>
<name>A0A2P8ADW7_9PEZI</name>
<accession>A0A2P8ADW7</accession>
<dbReference type="InterPro" id="IPR023418">
    <property type="entry name" value="Thyroxine_BS"/>
</dbReference>
<dbReference type="PANTHER" id="PTHR10395:SF7">
    <property type="entry name" value="5-HYDROXYISOURATE HYDROLASE"/>
    <property type="match status" value="1"/>
</dbReference>
<evidence type="ECO:0000256" key="6">
    <source>
        <dbReference type="ARBA" id="ARBA00022801"/>
    </source>
</evidence>
<dbReference type="PANTHER" id="PTHR10395">
    <property type="entry name" value="URICASE AND TRANSTHYRETIN-RELATED"/>
    <property type="match status" value="1"/>
</dbReference>
<evidence type="ECO:0000256" key="1">
    <source>
        <dbReference type="ARBA" id="ARBA00001043"/>
    </source>
</evidence>
<dbReference type="InterPro" id="IPR023416">
    <property type="entry name" value="Transthyretin/HIU_hydrolase_d"/>
</dbReference>
<evidence type="ECO:0000256" key="5">
    <source>
        <dbReference type="ARBA" id="ARBA00022631"/>
    </source>
</evidence>
<dbReference type="EMBL" id="NHZQ01000016">
    <property type="protein sequence ID" value="PSK58642.1"/>
    <property type="molecule type" value="Genomic_DNA"/>
</dbReference>
<keyword evidence="5 7" id="KW-0659">Purine metabolism</keyword>
<dbReference type="Proteomes" id="UP000243723">
    <property type="component" value="Unassembled WGS sequence"/>
</dbReference>
<reference evidence="9 10" key="1">
    <citation type="submission" date="2017-05" db="EMBL/GenBank/DDBJ databases">
        <title>Draft genome sequence of Elsinoe australis.</title>
        <authorList>
            <person name="Cheng Q."/>
        </authorList>
    </citation>
    <scope>NUCLEOTIDE SEQUENCE [LARGE SCALE GENOMIC DNA]</scope>
    <source>
        <strain evidence="9 10">NL1</strain>
    </source>
</reference>
<dbReference type="EC" id="3.5.2.17" evidence="7"/>
<dbReference type="Gene3D" id="2.60.40.180">
    <property type="entry name" value="Transthyretin/hydroxyisourate hydrolase domain"/>
    <property type="match status" value="1"/>
</dbReference>
<organism evidence="9 10">
    <name type="scientific">Elsinoe australis</name>
    <dbReference type="NCBI Taxonomy" id="40998"/>
    <lineage>
        <taxon>Eukaryota</taxon>
        <taxon>Fungi</taxon>
        <taxon>Dikarya</taxon>
        <taxon>Ascomycota</taxon>
        <taxon>Pezizomycotina</taxon>
        <taxon>Dothideomycetes</taxon>
        <taxon>Dothideomycetidae</taxon>
        <taxon>Myriangiales</taxon>
        <taxon>Elsinoaceae</taxon>
        <taxon>Elsinoe</taxon>
    </lineage>
</organism>
<comment type="similarity">
    <text evidence="3 7">Belongs to the transthyretin family. 5-hydroxyisourate hydrolase subfamily.</text>
</comment>
<keyword evidence="6 7" id="KW-0378">Hydrolase</keyword>
<comment type="subunit">
    <text evidence="4 7">Homotetramer.</text>
</comment>
<dbReference type="PROSITE" id="PS00768">
    <property type="entry name" value="TRANSTHYRETIN_1"/>
    <property type="match status" value="1"/>
</dbReference>